<dbReference type="EMBL" id="WIVX01000225">
    <property type="protein sequence ID" value="MQU34839.1"/>
    <property type="molecule type" value="Genomic_DNA"/>
</dbReference>
<evidence type="ECO:0000313" key="5">
    <source>
        <dbReference type="EMBL" id="MQU34839.1"/>
    </source>
</evidence>
<dbReference type="Proteomes" id="UP000447574">
    <property type="component" value="Unassembled WGS sequence"/>
</dbReference>
<dbReference type="EMBL" id="WIWF01000007">
    <property type="protein sequence ID" value="MQT73243.1"/>
    <property type="molecule type" value="Genomic_DNA"/>
</dbReference>
<dbReference type="RefSeq" id="WP_153328306.1">
    <property type="nucleotide sequence ID" value="NZ_JBQEGR010000003.1"/>
</dbReference>
<evidence type="ECO:0000313" key="3">
    <source>
        <dbReference type="EMBL" id="MQT73243.1"/>
    </source>
</evidence>
<comment type="caution">
    <text evidence="4">The sequence shown here is derived from an EMBL/GenBank/DDBJ whole genome shotgun (WGS) entry which is preliminary data.</text>
</comment>
<keyword evidence="2" id="KW-1133">Transmembrane helix</keyword>
<sequence>MATSGLIKTVGKAVGCVAMPVACAVFAAYSDKHFPGWVFALSLLVVAASTIPAVLFFNLFRDNGSEAPRKGFEFSKQPDEWDDLFSPWHRDDDDR</sequence>
<evidence type="ECO:0000313" key="4">
    <source>
        <dbReference type="EMBL" id="MQT89662.1"/>
    </source>
</evidence>
<evidence type="ECO:0000313" key="7">
    <source>
        <dbReference type="Proteomes" id="UP000470186"/>
    </source>
</evidence>
<feature type="transmembrane region" description="Helical" evidence="2">
    <location>
        <begin position="36"/>
        <end position="60"/>
    </location>
</feature>
<feature type="compositionally biased region" description="Basic and acidic residues" evidence="1">
    <location>
        <begin position="68"/>
        <end position="79"/>
    </location>
</feature>
<organism evidence="4 8">
    <name type="scientific">Pseudomonas helleri</name>
    <dbReference type="NCBI Taxonomy" id="1608996"/>
    <lineage>
        <taxon>Bacteria</taxon>
        <taxon>Pseudomonadati</taxon>
        <taxon>Pseudomonadota</taxon>
        <taxon>Gammaproteobacteria</taxon>
        <taxon>Pseudomonadales</taxon>
        <taxon>Pseudomonadaceae</taxon>
        <taxon>Pseudomonas</taxon>
    </lineage>
</organism>
<dbReference type="Proteomes" id="UP000489190">
    <property type="component" value="Unassembled WGS sequence"/>
</dbReference>
<dbReference type="Proteomes" id="UP000470186">
    <property type="component" value="Unassembled WGS sequence"/>
</dbReference>
<evidence type="ECO:0000256" key="1">
    <source>
        <dbReference type="SAM" id="MobiDB-lite"/>
    </source>
</evidence>
<name>A0A7X2C3Y2_9PSED</name>
<keyword evidence="7" id="KW-1185">Reference proteome</keyword>
<protein>
    <submittedName>
        <fullName evidence="4">Uncharacterized protein</fullName>
    </submittedName>
</protein>
<dbReference type="AlphaFoldDB" id="A0A7X2C3Y2"/>
<evidence type="ECO:0000313" key="6">
    <source>
        <dbReference type="Proteomes" id="UP000447574"/>
    </source>
</evidence>
<keyword evidence="2" id="KW-0812">Transmembrane</keyword>
<feature type="region of interest" description="Disordered" evidence="1">
    <location>
        <begin position="68"/>
        <end position="95"/>
    </location>
</feature>
<keyword evidence="2" id="KW-0472">Membrane</keyword>
<feature type="transmembrane region" description="Helical" evidence="2">
    <location>
        <begin position="12"/>
        <end position="30"/>
    </location>
</feature>
<dbReference type="EMBL" id="WIWI01000025">
    <property type="protein sequence ID" value="MQT89662.1"/>
    <property type="molecule type" value="Genomic_DNA"/>
</dbReference>
<reference evidence="6 7" key="1">
    <citation type="submission" date="2019-10" db="EMBL/GenBank/DDBJ databases">
        <title>Evaluation of single-gene subtyping targets for Pseudomonas.</title>
        <authorList>
            <person name="Reichler S.J."/>
            <person name="Orsi R.H."/>
            <person name="Wiedmann M."/>
            <person name="Martin N.H."/>
            <person name="Murphy S.I."/>
        </authorList>
    </citation>
    <scope>NUCLEOTIDE SEQUENCE [LARGE SCALE GENOMIC DNA]</scope>
    <source>
        <strain evidence="5 7">FSL R10-2107</strain>
        <strain evidence="3 6">FSL R10-2932</strain>
        <strain evidence="4 8">FSL R10-3254</strain>
    </source>
</reference>
<gene>
    <name evidence="5" type="ORF">GHO30_26285</name>
    <name evidence="3" type="ORF">GHO37_02805</name>
    <name evidence="4" type="ORF">GHO39_11015</name>
</gene>
<proteinExistence type="predicted"/>
<accession>A0A7X2C3Y2</accession>
<evidence type="ECO:0000256" key="2">
    <source>
        <dbReference type="SAM" id="Phobius"/>
    </source>
</evidence>
<evidence type="ECO:0000313" key="8">
    <source>
        <dbReference type="Proteomes" id="UP000489190"/>
    </source>
</evidence>